<gene>
    <name evidence="1" type="ORF">NK6_5466</name>
</gene>
<evidence type="ECO:0000313" key="2">
    <source>
        <dbReference type="Proteomes" id="UP000063308"/>
    </source>
</evidence>
<dbReference type="SUPFAM" id="SSF53474">
    <property type="entry name" value="alpha/beta-Hydrolases"/>
    <property type="match status" value="1"/>
</dbReference>
<dbReference type="AlphaFoldDB" id="A0A0E4FV58"/>
<dbReference type="InterPro" id="IPR029058">
    <property type="entry name" value="AB_hydrolase_fold"/>
</dbReference>
<evidence type="ECO:0000313" key="1">
    <source>
        <dbReference type="EMBL" id="BAR58624.1"/>
    </source>
</evidence>
<name>A0A0E4FV58_9BRAD</name>
<reference evidence="1 2" key="1">
    <citation type="submission" date="2014-11" db="EMBL/GenBank/DDBJ databases">
        <title>Symbiosis island explosion on the genome of extra-slow-growing strains of soybean bradyrhizobia with massive insertion sequences.</title>
        <authorList>
            <person name="Iida T."/>
            <person name="Minamisawa K."/>
        </authorList>
    </citation>
    <scope>NUCLEOTIDE SEQUENCE [LARGE SCALE GENOMIC DNA]</scope>
    <source>
        <strain evidence="1 2">NK6</strain>
    </source>
</reference>
<dbReference type="Proteomes" id="UP000063308">
    <property type="component" value="Chromosome"/>
</dbReference>
<accession>A0A0E4FV58</accession>
<sequence length="159" mass="16820">MIVMTVVTALVLLALVTQAGIVAVQCAFPPQGRMIEVDGATLPQTMPDGFVQHSATPLLLRPREFIANAYDLVTLKASVAGQATRYGEISAPVTIIAGEPDKTVKTNIHARPFAAMVPNAKLIVLPDLGHMVQNAVPDLVKTEIETMIGKIVPAQAATD</sequence>
<dbReference type="Gene3D" id="3.40.50.1820">
    <property type="entry name" value="alpha/beta hydrolase"/>
    <property type="match status" value="1"/>
</dbReference>
<dbReference type="EMBL" id="AP014685">
    <property type="protein sequence ID" value="BAR58624.1"/>
    <property type="molecule type" value="Genomic_DNA"/>
</dbReference>
<organism evidence="1 2">
    <name type="scientific">Bradyrhizobium diazoefficiens</name>
    <dbReference type="NCBI Taxonomy" id="1355477"/>
    <lineage>
        <taxon>Bacteria</taxon>
        <taxon>Pseudomonadati</taxon>
        <taxon>Pseudomonadota</taxon>
        <taxon>Alphaproteobacteria</taxon>
        <taxon>Hyphomicrobiales</taxon>
        <taxon>Nitrobacteraceae</taxon>
        <taxon>Bradyrhizobium</taxon>
    </lineage>
</organism>
<protein>
    <submittedName>
        <fullName evidence="1">Putative esterase</fullName>
    </submittedName>
</protein>
<proteinExistence type="predicted"/>